<dbReference type="AlphaFoldDB" id="A0A1M5VYS4"/>
<evidence type="ECO:0000256" key="1">
    <source>
        <dbReference type="ARBA" id="ARBA00004651"/>
    </source>
</evidence>
<sequence>MEETIWALIPPVMAIIMVLLTKRVLLSLGMGIITAGLFLAEFRLGSTLQFIWEAFKGVFIVDGALNTWNIFILLFVLMLGMLTALVTMMGGTRSFATWMIRKVKTRAGAKLMTVLFGVIIFVDDYFNSLTVGQIAKPVTDKQRISRAKLAYLVDSTSAPISVVAPISSWGAYIIGIIGTLLATHHITEYGAFQAFLQMIPMNYYVWAALGVVIWIATKQVDFGPMKVHEQRAIKTGEVLSPERKEQIDVDAKLFVSELSQKRDLVLPMITLFLATLIAIYVNGLRNVEGEKTWMNILGSADVSFALFVGGVIGMGMTMILFYHHIRTGKLSLKNFIIGAATGGKSMMPGFSILIFAWAIATLIDQLGTGVYLASVVEATHVSFDLLPFVVFLMAGFIAFSTGTSWGSFGILLPIAAEIAVATDVTLFLPMLAAVLAGAVFGDHCSPISDTTILSATGSSCHHIDHVTTQIPYALVAAGIAGIGYITFGFTGNVWLGLGLVILIILSLFITVRRNKVI</sequence>
<feature type="transmembrane region" description="Helical" evidence="6">
    <location>
        <begin position="194"/>
        <end position="216"/>
    </location>
</feature>
<feature type="transmembrane region" description="Helical" evidence="6">
    <location>
        <begin position="64"/>
        <end position="86"/>
    </location>
</feature>
<feature type="transmembrane region" description="Helical" evidence="6">
    <location>
        <begin position="6"/>
        <end position="25"/>
    </location>
</feature>
<proteinExistence type="predicted"/>
<reference evidence="9" key="1">
    <citation type="submission" date="2016-11" db="EMBL/GenBank/DDBJ databases">
        <authorList>
            <person name="Varghese N."/>
            <person name="Submissions S."/>
        </authorList>
    </citation>
    <scope>NUCLEOTIDE SEQUENCE [LARGE SCALE GENOMIC DNA]</scope>
    <source>
        <strain evidence="9">CGMCC 1.6496</strain>
    </source>
</reference>
<dbReference type="Proteomes" id="UP000184079">
    <property type="component" value="Unassembled WGS sequence"/>
</dbReference>
<feature type="transmembrane region" description="Helical" evidence="6">
    <location>
        <begin position="470"/>
        <end position="487"/>
    </location>
</feature>
<feature type="transmembrane region" description="Helical" evidence="6">
    <location>
        <begin position="107"/>
        <end position="126"/>
    </location>
</feature>
<protein>
    <submittedName>
        <fullName evidence="8">Na+/H+ antiporter NhaC</fullName>
    </submittedName>
</protein>
<evidence type="ECO:0000313" key="8">
    <source>
        <dbReference type="EMBL" id="SHH80386.1"/>
    </source>
</evidence>
<evidence type="ECO:0000256" key="6">
    <source>
        <dbReference type="SAM" id="Phobius"/>
    </source>
</evidence>
<comment type="subcellular location">
    <subcellularLocation>
        <location evidence="1">Cell membrane</location>
        <topology evidence="1">Multi-pass membrane protein</topology>
    </subcellularLocation>
</comment>
<evidence type="ECO:0000256" key="2">
    <source>
        <dbReference type="ARBA" id="ARBA00022475"/>
    </source>
</evidence>
<evidence type="ECO:0000313" key="9">
    <source>
        <dbReference type="Proteomes" id="UP000184079"/>
    </source>
</evidence>
<dbReference type="GO" id="GO:0005886">
    <property type="term" value="C:plasma membrane"/>
    <property type="evidence" value="ECO:0007669"/>
    <property type="project" value="UniProtKB-SubCell"/>
</dbReference>
<keyword evidence="9" id="KW-1185">Reference proteome</keyword>
<dbReference type="PANTHER" id="PTHR43478:SF1">
    <property type="entry name" value="NA+_H+ ANTIPORTER NHAC-LIKE C-TERMINAL DOMAIN-CONTAINING PROTEIN"/>
    <property type="match status" value="1"/>
</dbReference>
<feature type="transmembrane region" description="Helical" evidence="6">
    <location>
        <begin position="162"/>
        <end position="182"/>
    </location>
</feature>
<dbReference type="InterPro" id="IPR018461">
    <property type="entry name" value="Na/H_Antiport_NhaC-like_C"/>
</dbReference>
<evidence type="ECO:0000256" key="5">
    <source>
        <dbReference type="ARBA" id="ARBA00023136"/>
    </source>
</evidence>
<keyword evidence="5 6" id="KW-0472">Membrane</keyword>
<dbReference type="OrthoDB" id="9762978at2"/>
<feature type="transmembrane region" description="Helical" evidence="6">
    <location>
        <begin position="264"/>
        <end position="283"/>
    </location>
</feature>
<feature type="transmembrane region" description="Helical" evidence="6">
    <location>
        <begin position="304"/>
        <end position="325"/>
    </location>
</feature>
<evidence type="ECO:0000259" key="7">
    <source>
        <dbReference type="Pfam" id="PF03553"/>
    </source>
</evidence>
<feature type="transmembrane region" description="Helical" evidence="6">
    <location>
        <begin position="350"/>
        <end position="373"/>
    </location>
</feature>
<keyword evidence="4 6" id="KW-1133">Transmembrane helix</keyword>
<name>A0A1M5VYS4_9BACI</name>
<gene>
    <name evidence="8" type="ORF">SAMN05421807_11446</name>
</gene>
<evidence type="ECO:0000256" key="4">
    <source>
        <dbReference type="ARBA" id="ARBA00022989"/>
    </source>
</evidence>
<feature type="transmembrane region" description="Helical" evidence="6">
    <location>
        <begin position="418"/>
        <end position="440"/>
    </location>
</feature>
<dbReference type="RefSeq" id="WP_073011213.1">
    <property type="nucleotide sequence ID" value="NZ_FQXD01000014.1"/>
</dbReference>
<evidence type="ECO:0000256" key="3">
    <source>
        <dbReference type="ARBA" id="ARBA00022692"/>
    </source>
</evidence>
<accession>A0A1M5VYS4</accession>
<organism evidence="8 9">
    <name type="scientific">Virgibacillus chiguensis</name>
    <dbReference type="NCBI Taxonomy" id="411959"/>
    <lineage>
        <taxon>Bacteria</taxon>
        <taxon>Bacillati</taxon>
        <taxon>Bacillota</taxon>
        <taxon>Bacilli</taxon>
        <taxon>Bacillales</taxon>
        <taxon>Bacillaceae</taxon>
        <taxon>Virgibacillus</taxon>
    </lineage>
</organism>
<keyword evidence="2" id="KW-1003">Cell membrane</keyword>
<feature type="domain" description="Na+/H+ antiporter NhaC-like C-terminal" evidence="7">
    <location>
        <begin position="163"/>
        <end position="489"/>
    </location>
</feature>
<dbReference type="EMBL" id="FQXD01000014">
    <property type="protein sequence ID" value="SHH80386.1"/>
    <property type="molecule type" value="Genomic_DNA"/>
</dbReference>
<feature type="transmembrane region" description="Helical" evidence="6">
    <location>
        <begin position="385"/>
        <end position="412"/>
    </location>
</feature>
<feature type="transmembrane region" description="Helical" evidence="6">
    <location>
        <begin position="493"/>
        <end position="511"/>
    </location>
</feature>
<keyword evidence="3 6" id="KW-0812">Transmembrane</keyword>
<dbReference type="PANTHER" id="PTHR43478">
    <property type="entry name" value="NA+/H+ ANTIPORTER-RELATED"/>
    <property type="match status" value="1"/>
</dbReference>
<dbReference type="Pfam" id="PF03553">
    <property type="entry name" value="Na_H_antiporter"/>
    <property type="match status" value="1"/>
</dbReference>
<feature type="transmembrane region" description="Helical" evidence="6">
    <location>
        <begin position="32"/>
        <end position="52"/>
    </location>
</feature>